<organism evidence="4 5">
    <name type="scientific">Listeria aquatica</name>
    <dbReference type="NCBI Taxonomy" id="1494960"/>
    <lineage>
        <taxon>Bacteria</taxon>
        <taxon>Bacillati</taxon>
        <taxon>Bacillota</taxon>
        <taxon>Bacilli</taxon>
        <taxon>Bacillales</taxon>
        <taxon>Listeriaceae</taxon>
        <taxon>Listeria</taxon>
    </lineage>
</organism>
<evidence type="ECO:0000313" key="5">
    <source>
        <dbReference type="Proteomes" id="UP000559885"/>
    </source>
</evidence>
<dbReference type="InterPro" id="IPR001034">
    <property type="entry name" value="DeoR_HTH"/>
</dbReference>
<sequence length="320" mass="37422">MQKVERINTIMRYINNRAHFTIAEIMEEFQISRSTAIRDLREIEQIGLPLVAEVGRSGGYSVMNNSILPPIRFTDNEIKALVVAFMATRNQQLPFLRSRQSLAEKLLGLISKNQQDDLVVLNQLLFFEGTNPNNPDLLDLSDLPQPILEELIQLSLYEEHLEIWLNGVNHLICPLRLYNEKSVWWLEYYDFHHETKKMQSVDEIESVNPVQSYKNKKWPSKKKILAQLAKKARQENLHLELGAKAISQFKKYHPLKFSLSYMDPYQTSAVLKTEIDTHDEAELRELVHWLFFLGEELTIRKMPAELLNAYRKRAREIASF</sequence>
<dbReference type="InterPro" id="IPR013196">
    <property type="entry name" value="HTH_11"/>
</dbReference>
<name>A0A841ZPD5_9LIST</name>
<evidence type="ECO:0000256" key="2">
    <source>
        <dbReference type="ARBA" id="ARBA00023163"/>
    </source>
</evidence>
<protein>
    <submittedName>
        <fullName evidence="4">HTH domain-containing protein</fullName>
    </submittedName>
</protein>
<dbReference type="Gene3D" id="1.10.10.10">
    <property type="entry name" value="Winged helix-like DNA-binding domain superfamily/Winged helix DNA-binding domain"/>
    <property type="match status" value="1"/>
</dbReference>
<dbReference type="AlphaFoldDB" id="A0A841ZPD5"/>
<dbReference type="RefSeq" id="WP_185372945.1">
    <property type="nucleotide sequence ID" value="NZ_JAARRM010000002.1"/>
</dbReference>
<keyword evidence="2" id="KW-0804">Transcription</keyword>
<dbReference type="InterPro" id="IPR036388">
    <property type="entry name" value="WH-like_DNA-bd_sf"/>
</dbReference>
<dbReference type="PANTHER" id="PTHR34580">
    <property type="match status" value="1"/>
</dbReference>
<dbReference type="Pfam" id="PF08279">
    <property type="entry name" value="HTH_11"/>
    <property type="match status" value="1"/>
</dbReference>
<evidence type="ECO:0000256" key="1">
    <source>
        <dbReference type="ARBA" id="ARBA00023015"/>
    </source>
</evidence>
<keyword evidence="1" id="KW-0805">Transcription regulation</keyword>
<dbReference type="SUPFAM" id="SSF46785">
    <property type="entry name" value="Winged helix' DNA-binding domain"/>
    <property type="match status" value="1"/>
</dbReference>
<evidence type="ECO:0000313" key="4">
    <source>
        <dbReference type="EMBL" id="MBC1521184.1"/>
    </source>
</evidence>
<dbReference type="SMART" id="SM00420">
    <property type="entry name" value="HTH_DEOR"/>
    <property type="match status" value="1"/>
</dbReference>
<dbReference type="EMBL" id="JAARRM010000002">
    <property type="protein sequence ID" value="MBC1521184.1"/>
    <property type="molecule type" value="Genomic_DNA"/>
</dbReference>
<gene>
    <name evidence="4" type="ORF">HB912_05960</name>
</gene>
<reference evidence="4 5" key="1">
    <citation type="submission" date="2020-03" db="EMBL/GenBank/DDBJ databases">
        <title>Soil Listeria distribution.</title>
        <authorList>
            <person name="Liao J."/>
            <person name="Wiedmann M."/>
        </authorList>
    </citation>
    <scope>NUCLEOTIDE SEQUENCE [LARGE SCALE GENOMIC DNA]</scope>
    <source>
        <strain evidence="4 5">FSL L7-1507</strain>
    </source>
</reference>
<dbReference type="InterPro" id="IPR051534">
    <property type="entry name" value="CBASS_pafABC_assoc_protein"/>
</dbReference>
<dbReference type="PANTHER" id="PTHR34580:SF9">
    <property type="entry name" value="SLL5097 PROTEIN"/>
    <property type="match status" value="1"/>
</dbReference>
<dbReference type="InterPro" id="IPR036390">
    <property type="entry name" value="WH_DNA-bd_sf"/>
</dbReference>
<accession>A0A841ZPD5</accession>
<comment type="caution">
    <text evidence="4">The sequence shown here is derived from an EMBL/GenBank/DDBJ whole genome shotgun (WGS) entry which is preliminary data.</text>
</comment>
<feature type="domain" description="HTH deoR-type" evidence="3">
    <location>
        <begin position="3"/>
        <end position="63"/>
    </location>
</feature>
<dbReference type="GO" id="GO:0003700">
    <property type="term" value="F:DNA-binding transcription factor activity"/>
    <property type="evidence" value="ECO:0007669"/>
    <property type="project" value="InterPro"/>
</dbReference>
<evidence type="ECO:0000259" key="3">
    <source>
        <dbReference type="PROSITE" id="PS51000"/>
    </source>
</evidence>
<dbReference type="Proteomes" id="UP000559885">
    <property type="component" value="Unassembled WGS sequence"/>
</dbReference>
<dbReference type="PROSITE" id="PS51000">
    <property type="entry name" value="HTH_DEOR_2"/>
    <property type="match status" value="1"/>
</dbReference>
<proteinExistence type="predicted"/>